<proteinExistence type="predicted"/>
<reference evidence="1" key="1">
    <citation type="submission" date="2007-04" db="EMBL/GenBank/DDBJ databases">
        <title>Complete sequence of chromosome of Rhodobacter sphaeroides ATCC 17025.</title>
        <authorList>
            <consortium name="US DOE Joint Genome Institute"/>
            <person name="Copeland A."/>
            <person name="Lucas S."/>
            <person name="Lapidus A."/>
            <person name="Barry K."/>
            <person name="Detter J.C."/>
            <person name="Glavina del Rio T."/>
            <person name="Hammon N."/>
            <person name="Israni S."/>
            <person name="Dalin E."/>
            <person name="Tice H."/>
            <person name="Pitluck S."/>
            <person name="Chertkov O."/>
            <person name="Brettin T."/>
            <person name="Bruce D."/>
            <person name="Han C."/>
            <person name="Schmutz J."/>
            <person name="Larimer F."/>
            <person name="Land M."/>
            <person name="Hauser L."/>
            <person name="Kyrpides N."/>
            <person name="Kim E."/>
            <person name="Richardson P."/>
            <person name="Mackenzie C."/>
            <person name="Choudhary M."/>
            <person name="Donohue T.J."/>
            <person name="Kaplan S."/>
        </authorList>
    </citation>
    <scope>NUCLEOTIDE SEQUENCE [LARGE SCALE GENOMIC DNA]</scope>
    <source>
        <strain evidence="1">ATCC 17025</strain>
    </source>
</reference>
<dbReference type="KEGG" id="rsq:Rsph17025_0441"/>
<dbReference type="BioCyc" id="RSPH349102:G1G8M-454-MONOMER"/>
<name>A4WPN3_CERS5</name>
<sequence length="179" mass="17735" precursor="true">MCHPAIFAAVGMGGTAAAGATAAGAAAGAATAGSALSTIGAITAIGGSLLSGIQGMQAAGAQADAIATQMQTERQLAAVQDQRERREVMSQIATQRAELAARGVSLDSATAISLGRSAAQEMSFQSQATRAGAQARQVELSAERQAVQARGVGSLLSGVTSAAGYYLTAAPDVWPGMLK</sequence>
<evidence type="ECO:0000313" key="1">
    <source>
        <dbReference type="EMBL" id="ABP69347.1"/>
    </source>
</evidence>
<dbReference type="HOGENOM" id="CLU_1502359_0_0_5"/>
<dbReference type="STRING" id="349102.Rsph17025_0441"/>
<accession>A4WPN3</accession>
<gene>
    <name evidence="1" type="ordered locus">Rsph17025_0441</name>
</gene>
<organism evidence="1">
    <name type="scientific">Cereibacter sphaeroides (strain ATCC 17025 / ATH 2.4.3)</name>
    <name type="common">Rhodobacter sphaeroides</name>
    <dbReference type="NCBI Taxonomy" id="349102"/>
    <lineage>
        <taxon>Bacteria</taxon>
        <taxon>Pseudomonadati</taxon>
        <taxon>Pseudomonadota</taxon>
        <taxon>Alphaproteobacteria</taxon>
        <taxon>Rhodobacterales</taxon>
        <taxon>Paracoccaceae</taxon>
        <taxon>Cereibacter</taxon>
    </lineage>
</organism>
<protein>
    <submittedName>
        <fullName evidence="1">Uncharacterized protein</fullName>
    </submittedName>
</protein>
<dbReference type="AlphaFoldDB" id="A4WPN3"/>
<dbReference type="EMBL" id="CP000661">
    <property type="protein sequence ID" value="ABP69347.1"/>
    <property type="molecule type" value="Genomic_DNA"/>
</dbReference>